<dbReference type="HOGENOM" id="CLU_1142476_0_0_1"/>
<evidence type="ECO:0000256" key="1">
    <source>
        <dbReference type="SAM" id="MobiDB-lite"/>
    </source>
</evidence>
<dbReference type="AlphaFoldDB" id="M2QWU0"/>
<evidence type="ECO:0000313" key="3">
    <source>
        <dbReference type="EMBL" id="EMD41593.1"/>
    </source>
</evidence>
<reference evidence="3 4" key="1">
    <citation type="journal article" date="2012" name="Proc. Natl. Acad. Sci. U.S.A.">
        <title>Comparative genomics of Ceriporiopsis subvermispora and Phanerochaete chrysosporium provide insight into selective ligninolysis.</title>
        <authorList>
            <person name="Fernandez-Fueyo E."/>
            <person name="Ruiz-Duenas F.J."/>
            <person name="Ferreira P."/>
            <person name="Floudas D."/>
            <person name="Hibbett D.S."/>
            <person name="Canessa P."/>
            <person name="Larrondo L.F."/>
            <person name="James T.Y."/>
            <person name="Seelenfreund D."/>
            <person name="Lobos S."/>
            <person name="Polanco R."/>
            <person name="Tello M."/>
            <person name="Honda Y."/>
            <person name="Watanabe T."/>
            <person name="Watanabe T."/>
            <person name="Ryu J.S."/>
            <person name="Kubicek C.P."/>
            <person name="Schmoll M."/>
            <person name="Gaskell J."/>
            <person name="Hammel K.E."/>
            <person name="St John F.J."/>
            <person name="Vanden Wymelenberg A."/>
            <person name="Sabat G."/>
            <person name="Splinter BonDurant S."/>
            <person name="Syed K."/>
            <person name="Yadav J.S."/>
            <person name="Doddapaneni H."/>
            <person name="Subramanian V."/>
            <person name="Lavin J.L."/>
            <person name="Oguiza J.A."/>
            <person name="Perez G."/>
            <person name="Pisabarro A.G."/>
            <person name="Ramirez L."/>
            <person name="Santoyo F."/>
            <person name="Master E."/>
            <person name="Coutinho P.M."/>
            <person name="Henrissat B."/>
            <person name="Lombard V."/>
            <person name="Magnuson J.K."/>
            <person name="Kuees U."/>
            <person name="Hori C."/>
            <person name="Igarashi K."/>
            <person name="Samejima M."/>
            <person name="Held B.W."/>
            <person name="Barry K.W."/>
            <person name="LaButti K.M."/>
            <person name="Lapidus A."/>
            <person name="Lindquist E.A."/>
            <person name="Lucas S.M."/>
            <person name="Riley R."/>
            <person name="Salamov A.A."/>
            <person name="Hoffmeister D."/>
            <person name="Schwenk D."/>
            <person name="Hadar Y."/>
            <person name="Yarden O."/>
            <person name="de Vries R.P."/>
            <person name="Wiebenga A."/>
            <person name="Stenlid J."/>
            <person name="Eastwood D."/>
            <person name="Grigoriev I.V."/>
            <person name="Berka R.M."/>
            <person name="Blanchette R.A."/>
            <person name="Kersten P."/>
            <person name="Martinez A.T."/>
            <person name="Vicuna R."/>
            <person name="Cullen D."/>
        </authorList>
    </citation>
    <scope>NUCLEOTIDE SEQUENCE [LARGE SCALE GENOMIC DNA]</scope>
    <source>
        <strain evidence="3 4">B</strain>
    </source>
</reference>
<protein>
    <submittedName>
        <fullName evidence="3">Uncharacterized protein</fullName>
    </submittedName>
</protein>
<sequence>MTPDTRTTKKLLTVYTDNAPPGTVRSRSPVLTRSRAQRPTRASGMQSQTRSNRARDAVPQAPRTGDIENISAGAGPSRRRNVLADKTRTNRGSEVNAGAARGENLKKSAGAPQGGSKSEGRGRKRRYAEMQEGLQMRVCVGEREGRTSTRPIGILRRPAPPPSTHTAQQLAPLLLARARTRSEGVPRHLSGVRRRAEAAVDFFLDVVLFGLRTVLTFALYLAIVSVLRSAPTGLVPVLSAWVA</sequence>
<keyword evidence="4" id="KW-1185">Reference proteome</keyword>
<gene>
    <name evidence="3" type="ORF">CERSUDRAFT_90166</name>
</gene>
<evidence type="ECO:0000313" key="4">
    <source>
        <dbReference type="Proteomes" id="UP000016930"/>
    </source>
</evidence>
<dbReference type="Proteomes" id="UP000016930">
    <property type="component" value="Unassembled WGS sequence"/>
</dbReference>
<name>M2QWU0_CERS8</name>
<evidence type="ECO:0000256" key="2">
    <source>
        <dbReference type="SAM" id="Phobius"/>
    </source>
</evidence>
<dbReference type="EMBL" id="KB445791">
    <property type="protein sequence ID" value="EMD41593.1"/>
    <property type="molecule type" value="Genomic_DNA"/>
</dbReference>
<proteinExistence type="predicted"/>
<keyword evidence="2" id="KW-0812">Transmembrane</keyword>
<keyword evidence="2" id="KW-1133">Transmembrane helix</keyword>
<keyword evidence="2" id="KW-0472">Membrane</keyword>
<feature type="region of interest" description="Disordered" evidence="1">
    <location>
        <begin position="1"/>
        <end position="124"/>
    </location>
</feature>
<organism evidence="3 4">
    <name type="scientific">Ceriporiopsis subvermispora (strain B)</name>
    <name type="common">White-rot fungus</name>
    <name type="synonym">Gelatoporia subvermispora</name>
    <dbReference type="NCBI Taxonomy" id="914234"/>
    <lineage>
        <taxon>Eukaryota</taxon>
        <taxon>Fungi</taxon>
        <taxon>Dikarya</taxon>
        <taxon>Basidiomycota</taxon>
        <taxon>Agaricomycotina</taxon>
        <taxon>Agaricomycetes</taxon>
        <taxon>Polyporales</taxon>
        <taxon>Gelatoporiaceae</taxon>
        <taxon>Gelatoporia</taxon>
    </lineage>
</organism>
<feature type="transmembrane region" description="Helical" evidence="2">
    <location>
        <begin position="202"/>
        <end position="227"/>
    </location>
</feature>
<accession>M2QWU0</accession>